<dbReference type="EMBL" id="LXQA010206562">
    <property type="protein sequence ID" value="MCI33687.1"/>
    <property type="molecule type" value="Genomic_DNA"/>
</dbReference>
<name>A0A392RBW7_9FABA</name>
<dbReference type="AlphaFoldDB" id="A0A392RBW7"/>
<organism evidence="1 2">
    <name type="scientific">Trifolium medium</name>
    <dbReference type="NCBI Taxonomy" id="97028"/>
    <lineage>
        <taxon>Eukaryota</taxon>
        <taxon>Viridiplantae</taxon>
        <taxon>Streptophyta</taxon>
        <taxon>Embryophyta</taxon>
        <taxon>Tracheophyta</taxon>
        <taxon>Spermatophyta</taxon>
        <taxon>Magnoliopsida</taxon>
        <taxon>eudicotyledons</taxon>
        <taxon>Gunneridae</taxon>
        <taxon>Pentapetalae</taxon>
        <taxon>rosids</taxon>
        <taxon>fabids</taxon>
        <taxon>Fabales</taxon>
        <taxon>Fabaceae</taxon>
        <taxon>Papilionoideae</taxon>
        <taxon>50 kb inversion clade</taxon>
        <taxon>NPAAA clade</taxon>
        <taxon>Hologalegina</taxon>
        <taxon>IRL clade</taxon>
        <taxon>Trifolieae</taxon>
        <taxon>Trifolium</taxon>
    </lineage>
</organism>
<dbReference type="Proteomes" id="UP000265520">
    <property type="component" value="Unassembled WGS sequence"/>
</dbReference>
<keyword evidence="2" id="KW-1185">Reference proteome</keyword>
<feature type="non-terminal residue" evidence="1">
    <location>
        <position position="114"/>
    </location>
</feature>
<sequence>FLMAEEIPQPSTSSPRPDYTWIADEPMNIVSAYAERWDDVPEEMFTNISTSDDFEIRIPGLTMRICTMWGWGTIPMYEIAFQQMGYRVPFTDFETAVFGHLRVSPSQLHPNSLA</sequence>
<proteinExistence type="predicted"/>
<reference evidence="1 2" key="1">
    <citation type="journal article" date="2018" name="Front. Plant Sci.">
        <title>Red Clover (Trifolium pratense) and Zigzag Clover (T. medium) - A Picture of Genomic Similarities and Differences.</title>
        <authorList>
            <person name="Dluhosova J."/>
            <person name="Istvanek J."/>
            <person name="Nedelnik J."/>
            <person name="Repkova J."/>
        </authorList>
    </citation>
    <scope>NUCLEOTIDE SEQUENCE [LARGE SCALE GENOMIC DNA]</scope>
    <source>
        <strain evidence="2">cv. 10/8</strain>
        <tissue evidence="1">Leaf</tissue>
    </source>
</reference>
<protein>
    <submittedName>
        <fullName evidence="1">Uncharacterized protein</fullName>
    </submittedName>
</protein>
<evidence type="ECO:0000313" key="2">
    <source>
        <dbReference type="Proteomes" id="UP000265520"/>
    </source>
</evidence>
<feature type="non-terminal residue" evidence="1">
    <location>
        <position position="1"/>
    </location>
</feature>
<comment type="caution">
    <text evidence="1">The sequence shown here is derived from an EMBL/GenBank/DDBJ whole genome shotgun (WGS) entry which is preliminary data.</text>
</comment>
<accession>A0A392RBW7</accession>
<evidence type="ECO:0000313" key="1">
    <source>
        <dbReference type="EMBL" id="MCI33687.1"/>
    </source>
</evidence>